<organism evidence="2 3">
    <name type="scientific">Phytophthora cactorum</name>
    <dbReference type="NCBI Taxonomy" id="29920"/>
    <lineage>
        <taxon>Eukaryota</taxon>
        <taxon>Sar</taxon>
        <taxon>Stramenopiles</taxon>
        <taxon>Oomycota</taxon>
        <taxon>Peronosporomycetes</taxon>
        <taxon>Peronosporales</taxon>
        <taxon>Peronosporaceae</taxon>
        <taxon>Phytophthora</taxon>
    </lineage>
</organism>
<sequence length="93" mass="10197">WPVCPSSGHTGCPRNRQPALTAETNQDGFYDVDRLGRVMDELSLSSTTDETRAFIGVVVALPLADYGRLQDYEADRLAQAVNRARNCGARVTI</sequence>
<protein>
    <submittedName>
        <fullName evidence="2">Uncharacterized protein</fullName>
    </submittedName>
</protein>
<evidence type="ECO:0000313" key="3">
    <source>
        <dbReference type="Proteomes" id="UP000688947"/>
    </source>
</evidence>
<evidence type="ECO:0000256" key="1">
    <source>
        <dbReference type="SAM" id="MobiDB-lite"/>
    </source>
</evidence>
<accession>A0A8T1TJR8</accession>
<feature type="region of interest" description="Disordered" evidence="1">
    <location>
        <begin position="1"/>
        <end position="20"/>
    </location>
</feature>
<dbReference type="EMBL" id="JAENGZ010003328">
    <property type="protein sequence ID" value="KAG6941759.1"/>
    <property type="molecule type" value="Genomic_DNA"/>
</dbReference>
<dbReference type="OrthoDB" id="94180at2759"/>
<comment type="caution">
    <text evidence="2">The sequence shown here is derived from an EMBL/GenBank/DDBJ whole genome shotgun (WGS) entry which is preliminary data.</text>
</comment>
<gene>
    <name evidence="2" type="ORF">JG687_00019454</name>
</gene>
<dbReference type="VEuPathDB" id="FungiDB:PC110_g8851"/>
<evidence type="ECO:0000313" key="2">
    <source>
        <dbReference type="EMBL" id="KAG6941759.1"/>
    </source>
</evidence>
<feature type="non-terminal residue" evidence="2">
    <location>
        <position position="1"/>
    </location>
</feature>
<dbReference type="Proteomes" id="UP000688947">
    <property type="component" value="Unassembled WGS sequence"/>
</dbReference>
<proteinExistence type="predicted"/>
<reference evidence="2" key="1">
    <citation type="submission" date="2021-01" db="EMBL/GenBank/DDBJ databases">
        <title>Phytophthora aleatoria, a newly-described species from Pinus radiata is distinct from Phytophthora cactorum isolates based on comparative genomics.</title>
        <authorList>
            <person name="Mcdougal R."/>
            <person name="Panda P."/>
            <person name="Williams N."/>
            <person name="Studholme D.J."/>
        </authorList>
    </citation>
    <scope>NUCLEOTIDE SEQUENCE</scope>
    <source>
        <strain evidence="2">NZFS 3830</strain>
    </source>
</reference>
<dbReference type="AlphaFoldDB" id="A0A8T1TJR8"/>
<name>A0A8T1TJR8_9STRA</name>